<dbReference type="Proteomes" id="UP001172728">
    <property type="component" value="Unassembled WGS sequence"/>
</dbReference>
<evidence type="ECO:0000313" key="1">
    <source>
        <dbReference type="EMBL" id="MDN4476727.1"/>
    </source>
</evidence>
<name>A0ABT8GCE1_9MICO</name>
<reference evidence="1" key="1">
    <citation type="submission" date="2023-06" db="EMBL/GenBank/DDBJ databases">
        <title>Sysu t00192.</title>
        <authorList>
            <person name="Gao L."/>
            <person name="Fang B.-Z."/>
            <person name="Li W.-J."/>
        </authorList>
    </citation>
    <scope>NUCLEOTIDE SEQUENCE</scope>
    <source>
        <strain evidence="1">SYSU T00192</strain>
    </source>
</reference>
<gene>
    <name evidence="1" type="ORF">QQX09_12770</name>
</gene>
<proteinExistence type="predicted"/>
<protein>
    <recommendedName>
        <fullName evidence="3">Polyketide cyclase / dehydrase and lipid transport</fullName>
    </recommendedName>
</protein>
<organism evidence="1 2">
    <name type="scientific">Demequina litoralis</name>
    <dbReference type="NCBI Taxonomy" id="3051660"/>
    <lineage>
        <taxon>Bacteria</taxon>
        <taxon>Bacillati</taxon>
        <taxon>Actinomycetota</taxon>
        <taxon>Actinomycetes</taxon>
        <taxon>Micrococcales</taxon>
        <taxon>Demequinaceae</taxon>
        <taxon>Demequina</taxon>
    </lineage>
</organism>
<keyword evidence="2" id="KW-1185">Reference proteome</keyword>
<evidence type="ECO:0000313" key="2">
    <source>
        <dbReference type="Proteomes" id="UP001172728"/>
    </source>
</evidence>
<evidence type="ECO:0008006" key="3">
    <source>
        <dbReference type="Google" id="ProtNLM"/>
    </source>
</evidence>
<sequence length="160" mass="17570">MTRQQFVFDARHAARLDASPDEIRAASLDVAWSGSAAGHEVRDLIESVPGFPHTWTTVVRAGILRQRNVSTLVSADPVVVRSEARDGALVQTSTTLVEPRRGADGLTGVAWHVRAELSLRDPLSRLLQRALEPRTARSFERQLAAQMARWGAAIEARARV</sequence>
<dbReference type="EMBL" id="JAUHPW010000011">
    <property type="protein sequence ID" value="MDN4476727.1"/>
    <property type="molecule type" value="Genomic_DNA"/>
</dbReference>
<comment type="caution">
    <text evidence="1">The sequence shown here is derived from an EMBL/GenBank/DDBJ whole genome shotgun (WGS) entry which is preliminary data.</text>
</comment>
<accession>A0ABT8GCE1</accession>
<dbReference type="RefSeq" id="WP_301135376.1">
    <property type="nucleotide sequence ID" value="NZ_JAUHPW010000011.1"/>
</dbReference>